<sequence length="86" mass="9279">MAGYVVGGLVAVVLVSYGLIWLLDARGLRTRICGQAATAIERSRLTGNPVPSVARMHAYYPRAYGVFMLVGGLFTATFLVLMTLFP</sequence>
<keyword evidence="1" id="KW-0812">Transmembrane</keyword>
<dbReference type="Proteomes" id="UP000007076">
    <property type="component" value="Chromosome"/>
</dbReference>
<organism evidence="2 3">
    <name type="scientific">Kitasatospora setae (strain ATCC 33774 / DSM 43861 / JCM 3304 / KCC A-0304 / NBRC 14216 / KM-6054)</name>
    <name type="common">Streptomyces setae</name>
    <dbReference type="NCBI Taxonomy" id="452652"/>
    <lineage>
        <taxon>Bacteria</taxon>
        <taxon>Bacillati</taxon>
        <taxon>Actinomycetota</taxon>
        <taxon>Actinomycetes</taxon>
        <taxon>Kitasatosporales</taxon>
        <taxon>Streptomycetaceae</taxon>
        <taxon>Kitasatospora</taxon>
    </lineage>
</organism>
<accession>E4N1W2</accession>
<dbReference type="KEGG" id="ksk:KSE_63870"/>
<proteinExistence type="predicted"/>
<reference evidence="2 3" key="1">
    <citation type="journal article" date="2010" name="DNA Res.">
        <title>Genome sequence of Kitasatospora setae NBRC 14216T: an evolutionary snapshot of the family Streptomycetaceae.</title>
        <authorList>
            <person name="Ichikawa N."/>
            <person name="Oguchi A."/>
            <person name="Ikeda H."/>
            <person name="Ishikawa J."/>
            <person name="Kitani S."/>
            <person name="Watanabe Y."/>
            <person name="Nakamura S."/>
            <person name="Katano Y."/>
            <person name="Kishi E."/>
            <person name="Sasagawa M."/>
            <person name="Ankai A."/>
            <person name="Fukui S."/>
            <person name="Hashimoto Y."/>
            <person name="Kamata S."/>
            <person name="Otoguro M."/>
            <person name="Tanikawa S."/>
            <person name="Nihira T."/>
            <person name="Horinouchi S."/>
            <person name="Ohnishi Y."/>
            <person name="Hayakawa M."/>
            <person name="Kuzuyama T."/>
            <person name="Arisawa A."/>
            <person name="Nomoto F."/>
            <person name="Miura H."/>
            <person name="Takahashi Y."/>
            <person name="Fujita N."/>
        </authorList>
    </citation>
    <scope>NUCLEOTIDE SEQUENCE [LARGE SCALE GENOMIC DNA]</scope>
    <source>
        <strain evidence="3">ATCC 33774 / DSM 43861 / JCM 3304 / KCC A-0304 / NBRC 14216 / KM-6054</strain>
    </source>
</reference>
<dbReference type="PATRIC" id="fig|452652.3.peg.6407"/>
<keyword evidence="1" id="KW-0472">Membrane</keyword>
<name>E4N1W2_KITSK</name>
<keyword evidence="3" id="KW-1185">Reference proteome</keyword>
<dbReference type="HOGENOM" id="CLU_2493781_0_0_11"/>
<keyword evidence="1" id="KW-1133">Transmembrane helix</keyword>
<evidence type="ECO:0000256" key="1">
    <source>
        <dbReference type="SAM" id="Phobius"/>
    </source>
</evidence>
<dbReference type="STRING" id="452652.KSE_63870"/>
<dbReference type="EMBL" id="AP010968">
    <property type="protein sequence ID" value="BAJ32146.1"/>
    <property type="molecule type" value="Genomic_DNA"/>
</dbReference>
<evidence type="ECO:0000313" key="3">
    <source>
        <dbReference type="Proteomes" id="UP000007076"/>
    </source>
</evidence>
<gene>
    <name evidence="2" type="ordered locus">KSE_63870</name>
</gene>
<feature type="transmembrane region" description="Helical" evidence="1">
    <location>
        <begin position="64"/>
        <end position="85"/>
    </location>
</feature>
<protein>
    <submittedName>
        <fullName evidence="2">Uncharacterized protein</fullName>
    </submittedName>
</protein>
<feature type="transmembrane region" description="Helical" evidence="1">
    <location>
        <begin position="6"/>
        <end position="23"/>
    </location>
</feature>
<dbReference type="AlphaFoldDB" id="E4N1W2"/>
<evidence type="ECO:0000313" key="2">
    <source>
        <dbReference type="EMBL" id="BAJ32146.1"/>
    </source>
</evidence>